<evidence type="ECO:0000256" key="4">
    <source>
        <dbReference type="ARBA" id="ARBA00022679"/>
    </source>
</evidence>
<evidence type="ECO:0000313" key="9">
    <source>
        <dbReference type="EMBL" id="CAG8654572.1"/>
    </source>
</evidence>
<dbReference type="GO" id="GO:0046854">
    <property type="term" value="P:phosphatidylinositol phosphate biosynthetic process"/>
    <property type="evidence" value="ECO:0007669"/>
    <property type="project" value="InterPro"/>
</dbReference>
<dbReference type="InterPro" id="IPR018936">
    <property type="entry name" value="PI3/4_kinase_CS"/>
</dbReference>
<reference evidence="9" key="1">
    <citation type="submission" date="2021-06" db="EMBL/GenBank/DDBJ databases">
        <authorList>
            <person name="Kallberg Y."/>
            <person name="Tangrot J."/>
            <person name="Rosling A."/>
        </authorList>
    </citation>
    <scope>NUCLEOTIDE SEQUENCE</scope>
    <source>
        <strain evidence="9">IN212</strain>
    </source>
</reference>
<dbReference type="Pfam" id="PF00454">
    <property type="entry name" value="PI3_PI4_kinase"/>
    <property type="match status" value="2"/>
</dbReference>
<dbReference type="GO" id="GO:0005886">
    <property type="term" value="C:plasma membrane"/>
    <property type="evidence" value="ECO:0007669"/>
    <property type="project" value="TreeGrafter"/>
</dbReference>
<dbReference type="PROSITE" id="PS50290">
    <property type="entry name" value="PI3_4_KINASE_3"/>
    <property type="match status" value="1"/>
</dbReference>
<dbReference type="PANTHER" id="PTHR10048:SF15">
    <property type="entry name" value="PHOSPHATIDYLINOSITOL 4-KINASE ALPHA"/>
    <property type="match status" value="1"/>
</dbReference>
<dbReference type="PANTHER" id="PTHR10048">
    <property type="entry name" value="PHOSPHATIDYLINOSITOL KINASE"/>
    <property type="match status" value="1"/>
</dbReference>
<dbReference type="InterPro" id="IPR036940">
    <property type="entry name" value="PI3/4_kinase_cat_sf"/>
</dbReference>
<dbReference type="PROSITE" id="PS00916">
    <property type="entry name" value="PI3_4_KINASE_2"/>
    <property type="match status" value="1"/>
</dbReference>
<comment type="caution">
    <text evidence="9">The sequence shown here is derived from an EMBL/GenBank/DDBJ whole genome shotgun (WGS) entry which is preliminary data.</text>
</comment>
<dbReference type="GO" id="GO:0004430">
    <property type="term" value="F:1-phosphatidylinositol 4-kinase activity"/>
    <property type="evidence" value="ECO:0007669"/>
    <property type="project" value="UniProtKB-EC"/>
</dbReference>
<keyword evidence="4" id="KW-0808">Transferase</keyword>
<dbReference type="OrthoDB" id="10264149at2759"/>
<name>A0A9N9E026_9GLOM</name>
<dbReference type="Gene3D" id="3.30.1010.10">
    <property type="entry name" value="Phosphatidylinositol 3-kinase Catalytic Subunit, Chain A, domain 4"/>
    <property type="match status" value="1"/>
</dbReference>
<dbReference type="InterPro" id="IPR011009">
    <property type="entry name" value="Kinase-like_dom_sf"/>
</dbReference>
<comment type="catalytic activity">
    <reaction evidence="1">
        <text>a 1,2-diacyl-sn-glycero-3-phospho-(1D-myo-inositol) + ATP = a 1,2-diacyl-sn-glycero-3-phospho-(1D-myo-inositol 4-phosphate) + ADP + H(+)</text>
        <dbReference type="Rhea" id="RHEA:19877"/>
        <dbReference type="ChEBI" id="CHEBI:15378"/>
        <dbReference type="ChEBI" id="CHEBI:30616"/>
        <dbReference type="ChEBI" id="CHEBI:57880"/>
        <dbReference type="ChEBI" id="CHEBI:58178"/>
        <dbReference type="ChEBI" id="CHEBI:456216"/>
        <dbReference type="EC" id="2.7.1.67"/>
    </reaction>
</comment>
<keyword evidence="10" id="KW-1185">Reference proteome</keyword>
<evidence type="ECO:0000256" key="3">
    <source>
        <dbReference type="ARBA" id="ARBA00012169"/>
    </source>
</evidence>
<organism evidence="9 10">
    <name type="scientific">Racocetra fulgida</name>
    <dbReference type="NCBI Taxonomy" id="60492"/>
    <lineage>
        <taxon>Eukaryota</taxon>
        <taxon>Fungi</taxon>
        <taxon>Fungi incertae sedis</taxon>
        <taxon>Mucoromycota</taxon>
        <taxon>Glomeromycotina</taxon>
        <taxon>Glomeromycetes</taxon>
        <taxon>Diversisporales</taxon>
        <taxon>Gigasporaceae</taxon>
        <taxon>Racocetra</taxon>
    </lineage>
</organism>
<evidence type="ECO:0000256" key="2">
    <source>
        <dbReference type="ARBA" id="ARBA00006209"/>
    </source>
</evidence>
<keyword evidence="6" id="KW-0418">Kinase</keyword>
<dbReference type="GO" id="GO:0048015">
    <property type="term" value="P:phosphatidylinositol-mediated signaling"/>
    <property type="evidence" value="ECO:0007669"/>
    <property type="project" value="TreeGrafter"/>
</dbReference>
<dbReference type="PROSITE" id="PS00915">
    <property type="entry name" value="PI3_4_KINASE_1"/>
    <property type="match status" value="1"/>
</dbReference>
<dbReference type="AlphaFoldDB" id="A0A9N9E026"/>
<evidence type="ECO:0000256" key="1">
    <source>
        <dbReference type="ARBA" id="ARBA00001686"/>
    </source>
</evidence>
<evidence type="ECO:0000313" key="10">
    <source>
        <dbReference type="Proteomes" id="UP000789396"/>
    </source>
</evidence>
<dbReference type="SUPFAM" id="SSF56112">
    <property type="entry name" value="Protein kinase-like (PK-like)"/>
    <property type="match status" value="1"/>
</dbReference>
<feature type="non-terminal residue" evidence="9">
    <location>
        <position position="319"/>
    </location>
</feature>
<dbReference type="GO" id="GO:0005737">
    <property type="term" value="C:cytoplasm"/>
    <property type="evidence" value="ECO:0007669"/>
    <property type="project" value="TreeGrafter"/>
</dbReference>
<evidence type="ECO:0000256" key="7">
    <source>
        <dbReference type="ARBA" id="ARBA00022840"/>
    </source>
</evidence>
<proteinExistence type="inferred from homology"/>
<protein>
    <recommendedName>
        <fullName evidence="3">1-phosphatidylinositol 4-kinase</fullName>
        <ecNumber evidence="3">2.7.1.67</ecNumber>
    </recommendedName>
</protein>
<dbReference type="Gene3D" id="1.10.1070.11">
    <property type="entry name" value="Phosphatidylinositol 3-/4-kinase, catalytic domain"/>
    <property type="match status" value="1"/>
</dbReference>
<keyword evidence="7" id="KW-0067">ATP-binding</keyword>
<dbReference type="InterPro" id="IPR000403">
    <property type="entry name" value="PI3/4_kinase_cat_dom"/>
</dbReference>
<dbReference type="SMART" id="SM00146">
    <property type="entry name" value="PI3Kc"/>
    <property type="match status" value="1"/>
</dbReference>
<dbReference type="GO" id="GO:0005524">
    <property type="term" value="F:ATP binding"/>
    <property type="evidence" value="ECO:0007669"/>
    <property type="project" value="UniProtKB-KW"/>
</dbReference>
<evidence type="ECO:0000256" key="5">
    <source>
        <dbReference type="ARBA" id="ARBA00022741"/>
    </source>
</evidence>
<dbReference type="FunFam" id="3.30.1010.10:FF:000014">
    <property type="entry name" value="Phosphatidylinositol 4-kinase STT4"/>
    <property type="match status" value="1"/>
</dbReference>
<dbReference type="EMBL" id="CAJVPZ010014080">
    <property type="protein sequence ID" value="CAG8654572.1"/>
    <property type="molecule type" value="Genomic_DNA"/>
</dbReference>
<dbReference type="InterPro" id="IPR015433">
    <property type="entry name" value="PI3/4_kinase"/>
</dbReference>
<sequence>MATWCNPLNSPDTIRDTFAPNAEKGLSEEEWKNIIRHSWTISPSLTVQLATRFKQPNVQNEVHKILYNNSADAIRVADALPLLLGDKLNPNITSQLKAKIDEEMAKIKVDVGVYLPSNTEGKVVDIDYKSGRPLQSHAKAPFMATFKIRKERSDTDEVKEALMQSESIELADNDDEPKTIDVWQSAIFKVGDDCRQDLLALQLIAIFKNIFNSVGLDLYLFPYRVVATAPGARNCFIQSVAAYSVVSFLLQIKDRHNGNIMLDDEGHIIHIGETLKRLRERFQLDKTERRAADYMIVKIHQSFENKRTVWYDSFQKATN</sequence>
<gene>
    <name evidence="9" type="ORF">RFULGI_LOCUS8606</name>
</gene>
<evidence type="ECO:0000256" key="6">
    <source>
        <dbReference type="ARBA" id="ARBA00022777"/>
    </source>
</evidence>
<comment type="similarity">
    <text evidence="2">Belongs to the PI3/PI4-kinase family. Type III PI4K subfamily.</text>
</comment>
<keyword evidence="5" id="KW-0547">Nucleotide-binding</keyword>
<dbReference type="Proteomes" id="UP000789396">
    <property type="component" value="Unassembled WGS sequence"/>
</dbReference>
<dbReference type="EC" id="2.7.1.67" evidence="3"/>
<feature type="domain" description="PI3K/PI4K catalytic" evidence="8">
    <location>
        <begin position="156"/>
        <end position="319"/>
    </location>
</feature>
<evidence type="ECO:0000259" key="8">
    <source>
        <dbReference type="PROSITE" id="PS50290"/>
    </source>
</evidence>
<accession>A0A9N9E026</accession>